<feature type="region of interest" description="Disordered" evidence="1">
    <location>
        <begin position="673"/>
        <end position="692"/>
    </location>
</feature>
<dbReference type="GO" id="GO:0035770">
    <property type="term" value="C:ribonucleoprotein granule"/>
    <property type="evidence" value="ECO:0007669"/>
    <property type="project" value="TreeGrafter"/>
</dbReference>
<dbReference type="GO" id="GO:0003723">
    <property type="term" value="F:RNA binding"/>
    <property type="evidence" value="ECO:0007669"/>
    <property type="project" value="TreeGrafter"/>
</dbReference>
<dbReference type="GO" id="GO:0000963">
    <property type="term" value="P:mitochondrial RNA processing"/>
    <property type="evidence" value="ECO:0007669"/>
    <property type="project" value="TreeGrafter"/>
</dbReference>
<organism evidence="2 3">
    <name type="scientific">Triparma verrucosa</name>
    <dbReference type="NCBI Taxonomy" id="1606542"/>
    <lineage>
        <taxon>Eukaryota</taxon>
        <taxon>Sar</taxon>
        <taxon>Stramenopiles</taxon>
        <taxon>Ochrophyta</taxon>
        <taxon>Bolidophyceae</taxon>
        <taxon>Parmales</taxon>
        <taxon>Triparmaceae</taxon>
        <taxon>Triparma</taxon>
    </lineage>
</organism>
<name>A0A9W7BRZ4_9STRA</name>
<evidence type="ECO:0000256" key="1">
    <source>
        <dbReference type="SAM" id="MobiDB-lite"/>
    </source>
</evidence>
<gene>
    <name evidence="2" type="ORF">TrVE_jg794</name>
</gene>
<dbReference type="GO" id="GO:0005759">
    <property type="term" value="C:mitochondrial matrix"/>
    <property type="evidence" value="ECO:0007669"/>
    <property type="project" value="TreeGrafter"/>
</dbReference>
<evidence type="ECO:0000313" key="3">
    <source>
        <dbReference type="Proteomes" id="UP001165160"/>
    </source>
</evidence>
<dbReference type="PANTHER" id="PTHR21228:SF40">
    <property type="entry name" value="LD45607P"/>
    <property type="match status" value="1"/>
</dbReference>
<protein>
    <submittedName>
        <fullName evidence="2">Uncharacterized protein</fullName>
    </submittedName>
</protein>
<comment type="caution">
    <text evidence="2">The sequence shown here is derived from an EMBL/GenBank/DDBJ whole genome shotgun (WGS) entry which is preliminary data.</text>
</comment>
<dbReference type="AlphaFoldDB" id="A0A9W7BRZ4"/>
<proteinExistence type="predicted"/>
<feature type="compositionally biased region" description="Low complexity" evidence="1">
    <location>
        <begin position="673"/>
        <end position="690"/>
    </location>
</feature>
<dbReference type="GO" id="GO:1901259">
    <property type="term" value="P:chloroplast rRNA processing"/>
    <property type="evidence" value="ECO:0007669"/>
    <property type="project" value="TreeGrafter"/>
</dbReference>
<dbReference type="GO" id="GO:0044528">
    <property type="term" value="P:regulation of mitochondrial mRNA stability"/>
    <property type="evidence" value="ECO:0007669"/>
    <property type="project" value="TreeGrafter"/>
</dbReference>
<feature type="region of interest" description="Disordered" evidence="1">
    <location>
        <begin position="119"/>
        <end position="140"/>
    </location>
</feature>
<dbReference type="EMBL" id="BRXX01000169">
    <property type="protein sequence ID" value="GMH95532.1"/>
    <property type="molecule type" value="Genomic_DNA"/>
</dbReference>
<feature type="compositionally biased region" description="Low complexity" evidence="1">
    <location>
        <begin position="119"/>
        <end position="131"/>
    </location>
</feature>
<dbReference type="PANTHER" id="PTHR21228">
    <property type="entry name" value="FAST LEU-RICH DOMAIN-CONTAINING"/>
    <property type="match status" value="1"/>
</dbReference>
<dbReference type="Proteomes" id="UP001165160">
    <property type="component" value="Unassembled WGS sequence"/>
</dbReference>
<reference evidence="3" key="1">
    <citation type="journal article" date="2023" name="Commun. Biol.">
        <title>Genome analysis of Parmales, the sister group of diatoms, reveals the evolutionary specialization of diatoms from phago-mixotrophs to photoautotrophs.</title>
        <authorList>
            <person name="Ban H."/>
            <person name="Sato S."/>
            <person name="Yoshikawa S."/>
            <person name="Yamada K."/>
            <person name="Nakamura Y."/>
            <person name="Ichinomiya M."/>
            <person name="Sato N."/>
            <person name="Blanc-Mathieu R."/>
            <person name="Endo H."/>
            <person name="Kuwata A."/>
            <person name="Ogata H."/>
        </authorList>
    </citation>
    <scope>NUCLEOTIDE SEQUENCE [LARGE SCALE GENOMIC DNA]</scope>
    <source>
        <strain evidence="3">NIES 3699</strain>
    </source>
</reference>
<keyword evidence="3" id="KW-1185">Reference proteome</keyword>
<dbReference type="GO" id="GO:0009507">
    <property type="term" value="C:chloroplast"/>
    <property type="evidence" value="ECO:0007669"/>
    <property type="project" value="GOC"/>
</dbReference>
<dbReference type="InterPro" id="IPR050870">
    <property type="entry name" value="FAST_kinase"/>
</dbReference>
<sequence length="712" mass="79580">MKNAIGNFTPLRNPGVNAFGTDSGWRNDFGETLRGRYCSNHMLMNQEILDLHASSSDITDVGQLIEFGVLNSNLFNSVNWATVFTCLSNSAISYHYDVAREEQEFDRLFAQFKAALNRNQSQTQNTQNTQNPDSHTSTPPPHFWSITSMSSICTSFTRLSLPLSKTRPFFTFLNFHSSYYLTHPKTKPSHISNVCWAMGKNLPPYDRNDSRQAPPLFLSGIQKHNLEGYIFYGRKLPGSALVTGGSPQEISNLFHAFARLNVKSNRLFSYLNNKAGSLVLEGQGQHVSNLMWSCAKQRYKGAKEFFNVVDENNRVIVEEQSTRTISQAAWACGILKYEAPELAAQIDASAPLLVANCSPQELSTLLFGLSTRLRYNLSNLHSEINKDSDWIVQSGNAHSISNIAKAVANQGESPNLMRSLVESAVPYFVEKASMQTPQLCDVMFALSAFSKTSFAETFHSGIDPLMSSVLVTHHQNNSNSQHPKTRLSKQNLHCIHLMHLLANSSKLRLSSYPDEPTAKLLARASPCIVERDFPPDTLFGFDPTALNKFLADNGFAVITKTSGLNDIHNNLDYLYKPNPKLTAHRSPPAIPYELTHAINKEKKIALQFSSRGEYENLLVPVGRPPRTAAEVRAARKRELVEHGQARIQRKIFENLGWTLVHVGELEMQLLSDLTPNTNTNNNSPRDSPPTLDRKLEFLKEKLASAMSPPPQL</sequence>
<evidence type="ECO:0000313" key="2">
    <source>
        <dbReference type="EMBL" id="GMH95532.1"/>
    </source>
</evidence>
<accession>A0A9W7BRZ4</accession>